<feature type="region of interest" description="Disordered" evidence="4">
    <location>
        <begin position="397"/>
        <end position="446"/>
    </location>
</feature>
<dbReference type="EMBL" id="BQNB010019994">
    <property type="protein sequence ID" value="GJT91179.1"/>
    <property type="molecule type" value="Genomic_DNA"/>
</dbReference>
<reference evidence="6" key="1">
    <citation type="journal article" date="2022" name="Int. J. Mol. Sci.">
        <title>Draft Genome of Tanacetum Coccineum: Genomic Comparison of Closely Related Tanacetum-Family Plants.</title>
        <authorList>
            <person name="Yamashiro T."/>
            <person name="Shiraishi A."/>
            <person name="Nakayama K."/>
            <person name="Satake H."/>
        </authorList>
    </citation>
    <scope>NUCLEOTIDE SEQUENCE</scope>
</reference>
<reference evidence="6" key="2">
    <citation type="submission" date="2022-01" db="EMBL/GenBank/DDBJ databases">
        <authorList>
            <person name="Yamashiro T."/>
            <person name="Shiraishi A."/>
            <person name="Satake H."/>
            <person name="Nakayama K."/>
        </authorList>
    </citation>
    <scope>NUCLEOTIDE SEQUENCE</scope>
</reference>
<keyword evidence="1" id="KW-0645">Protease</keyword>
<name>A0ABQ5HTQ9_9ASTR</name>
<evidence type="ECO:0000256" key="3">
    <source>
        <dbReference type="ARBA" id="ARBA00022801"/>
    </source>
</evidence>
<proteinExistence type="predicted"/>
<dbReference type="PANTHER" id="PTHR42648">
    <property type="entry name" value="TRANSPOSASE, PUTATIVE-RELATED"/>
    <property type="match status" value="1"/>
</dbReference>
<feature type="region of interest" description="Disordered" evidence="4">
    <location>
        <begin position="357"/>
        <end position="377"/>
    </location>
</feature>
<dbReference type="InterPro" id="IPR001584">
    <property type="entry name" value="Integrase_cat-core"/>
</dbReference>
<dbReference type="Gene3D" id="3.30.420.10">
    <property type="entry name" value="Ribonuclease H-like superfamily/Ribonuclease H"/>
    <property type="match status" value="1"/>
</dbReference>
<keyword evidence="3" id="KW-0378">Hydrolase</keyword>
<dbReference type="InterPro" id="IPR039537">
    <property type="entry name" value="Retrotran_Ty1/copia-like"/>
</dbReference>
<keyword evidence="2" id="KW-0479">Metal-binding</keyword>
<comment type="caution">
    <text evidence="6">The sequence shown here is derived from an EMBL/GenBank/DDBJ whole genome shotgun (WGS) entry which is preliminary data.</text>
</comment>
<protein>
    <submittedName>
        <fullName evidence="6">Ribonuclease H-like domain-containing protein</fullName>
    </submittedName>
</protein>
<evidence type="ECO:0000313" key="6">
    <source>
        <dbReference type="EMBL" id="GJT91179.1"/>
    </source>
</evidence>
<dbReference type="PANTHER" id="PTHR42648:SF32">
    <property type="entry name" value="RIBONUCLEASE H-LIKE DOMAIN, GAG-PRE-INTEGRASE DOMAIN PROTEIN-RELATED"/>
    <property type="match status" value="1"/>
</dbReference>
<feature type="domain" description="Integrase catalytic" evidence="5">
    <location>
        <begin position="166"/>
        <end position="263"/>
    </location>
</feature>
<dbReference type="InterPro" id="IPR054722">
    <property type="entry name" value="PolX-like_BBD"/>
</dbReference>
<accession>A0ABQ5HTQ9</accession>
<keyword evidence="7" id="KW-1185">Reference proteome</keyword>
<dbReference type="Pfam" id="PF22936">
    <property type="entry name" value="Pol_BBD"/>
    <property type="match status" value="1"/>
</dbReference>
<evidence type="ECO:0000259" key="5">
    <source>
        <dbReference type="PROSITE" id="PS50994"/>
    </source>
</evidence>
<organism evidence="6 7">
    <name type="scientific">Tanacetum coccineum</name>
    <dbReference type="NCBI Taxonomy" id="301880"/>
    <lineage>
        <taxon>Eukaryota</taxon>
        <taxon>Viridiplantae</taxon>
        <taxon>Streptophyta</taxon>
        <taxon>Embryophyta</taxon>
        <taxon>Tracheophyta</taxon>
        <taxon>Spermatophyta</taxon>
        <taxon>Magnoliopsida</taxon>
        <taxon>eudicotyledons</taxon>
        <taxon>Gunneridae</taxon>
        <taxon>Pentapetalae</taxon>
        <taxon>asterids</taxon>
        <taxon>campanulids</taxon>
        <taxon>Asterales</taxon>
        <taxon>Asteraceae</taxon>
        <taxon>Asteroideae</taxon>
        <taxon>Anthemideae</taxon>
        <taxon>Anthemidinae</taxon>
        <taxon>Tanacetum</taxon>
    </lineage>
</organism>
<sequence>MLYRKDSCVGKQGINAVKSSAYWVWRPKIKALDHVSKNNRSYICDLQVALKDTGIFDSGCSRHMTGNKSYLTDYQDYDGGFVAFAGSSKRGKITRKSVSQMCDKKNIVLFTKTECLILSPDFKIPDESQVMLKISWVFFLAKKEETSGIFKDFITGIENQLNHKVKIIRCDNWTEFKNYEMNQFCRIKCIKREFSNARTPQQNGVAERKNRILIEAARTMLANSLLPIPFWVEAVNTACYVQNRVLVTKPHNKTPYELLIGRTPIISFMRPFGCPVTIINALDHLGKFDRKANEGFLVGYSINNKDFRVFNSRTRKVEENLHVNFLENKPNVAGIRPEWMFDIDSLTNSMNYQPVNAGNRTNGYAGSETNSDARQDGKEKVLDQEYILLPLLHTSSYVPSNSEEAGPSPNDDVGKKASEQPSCNEGVNAASSSFSHPDTLEDHSKKTNLEDTGIFIDAYDDRDEGAEADYNNLETIISVSPIPSTRVNKDHPKDQIIGEMHYVMEPKKVTQALDDESWKAIGTKWVFRNKKDQRGIVVRNKARLVAQGHRQEEGIDYDEVFAPVARIEAIRLFFAYASFMDFTVYQMDVKSAFLYGIIEEEVYVSQPPGFMDPDIIRKRRFHC</sequence>
<evidence type="ECO:0000313" key="7">
    <source>
        <dbReference type="Proteomes" id="UP001151760"/>
    </source>
</evidence>
<feature type="compositionally biased region" description="Polar residues" evidence="4">
    <location>
        <begin position="357"/>
        <end position="370"/>
    </location>
</feature>
<evidence type="ECO:0000256" key="4">
    <source>
        <dbReference type="SAM" id="MobiDB-lite"/>
    </source>
</evidence>
<dbReference type="PROSITE" id="PS50994">
    <property type="entry name" value="INTEGRASE"/>
    <property type="match status" value="1"/>
</dbReference>
<dbReference type="InterPro" id="IPR013103">
    <property type="entry name" value="RVT_2"/>
</dbReference>
<dbReference type="InterPro" id="IPR012337">
    <property type="entry name" value="RNaseH-like_sf"/>
</dbReference>
<dbReference type="SUPFAM" id="SSF53098">
    <property type="entry name" value="Ribonuclease H-like"/>
    <property type="match status" value="1"/>
</dbReference>
<evidence type="ECO:0000256" key="2">
    <source>
        <dbReference type="ARBA" id="ARBA00022723"/>
    </source>
</evidence>
<feature type="compositionally biased region" description="Polar residues" evidence="4">
    <location>
        <begin position="419"/>
        <end position="436"/>
    </location>
</feature>
<dbReference type="Pfam" id="PF07727">
    <property type="entry name" value="RVT_2"/>
    <property type="match status" value="1"/>
</dbReference>
<dbReference type="Pfam" id="PF25597">
    <property type="entry name" value="SH3_retrovirus"/>
    <property type="match status" value="1"/>
</dbReference>
<evidence type="ECO:0000256" key="1">
    <source>
        <dbReference type="ARBA" id="ARBA00022670"/>
    </source>
</evidence>
<gene>
    <name evidence="6" type="ORF">Tco_1080024</name>
</gene>
<dbReference type="InterPro" id="IPR036397">
    <property type="entry name" value="RNaseH_sf"/>
</dbReference>
<dbReference type="InterPro" id="IPR057670">
    <property type="entry name" value="SH3_retrovirus"/>
</dbReference>
<dbReference type="Proteomes" id="UP001151760">
    <property type="component" value="Unassembled WGS sequence"/>
</dbReference>